<evidence type="ECO:0000256" key="3">
    <source>
        <dbReference type="ARBA" id="ARBA00022519"/>
    </source>
</evidence>
<feature type="domain" description="TRAP C4-dicarboxylate transport system permease DctM subunit" evidence="8">
    <location>
        <begin position="12"/>
        <end position="425"/>
    </location>
</feature>
<reference evidence="10" key="1">
    <citation type="journal article" date="2019" name="Int. J. Syst. Evol. Microbiol.">
        <title>The Global Catalogue of Microorganisms (GCM) 10K type strain sequencing project: providing services to taxonomists for standard genome sequencing and annotation.</title>
        <authorList>
            <consortium name="The Broad Institute Genomics Platform"/>
            <consortium name="The Broad Institute Genome Sequencing Center for Infectious Disease"/>
            <person name="Wu L."/>
            <person name="Ma J."/>
        </authorList>
    </citation>
    <scope>NUCLEOTIDE SEQUENCE [LARGE SCALE GENOMIC DNA]</scope>
    <source>
        <strain evidence="10">KCTC 42964</strain>
    </source>
</reference>
<feature type="transmembrane region" description="Helical" evidence="7">
    <location>
        <begin position="281"/>
        <end position="300"/>
    </location>
</feature>
<keyword evidence="4 7" id="KW-0812">Transmembrane</keyword>
<name>A0ABV7L1P0_9PROT</name>
<evidence type="ECO:0000256" key="1">
    <source>
        <dbReference type="ARBA" id="ARBA00004429"/>
    </source>
</evidence>
<comment type="subunit">
    <text evidence="7">The complex comprises the extracytoplasmic solute receptor protein and the two transmembrane proteins.</text>
</comment>
<comment type="caution">
    <text evidence="9">The sequence shown here is derived from an EMBL/GenBank/DDBJ whole genome shotgun (WGS) entry which is preliminary data.</text>
</comment>
<feature type="transmembrane region" description="Helical" evidence="7">
    <location>
        <begin position="60"/>
        <end position="80"/>
    </location>
</feature>
<keyword evidence="10" id="KW-1185">Reference proteome</keyword>
<dbReference type="NCBIfam" id="TIGR00786">
    <property type="entry name" value="dctM"/>
    <property type="match status" value="1"/>
</dbReference>
<dbReference type="InterPro" id="IPR010656">
    <property type="entry name" value="DctM"/>
</dbReference>
<dbReference type="PIRSF" id="PIRSF006066">
    <property type="entry name" value="HI0050"/>
    <property type="match status" value="1"/>
</dbReference>
<evidence type="ECO:0000256" key="7">
    <source>
        <dbReference type="RuleBase" id="RU369079"/>
    </source>
</evidence>
<feature type="transmembrane region" description="Helical" evidence="7">
    <location>
        <begin position="363"/>
        <end position="389"/>
    </location>
</feature>
<dbReference type="Proteomes" id="UP001595528">
    <property type="component" value="Unassembled WGS sequence"/>
</dbReference>
<dbReference type="PANTHER" id="PTHR33362">
    <property type="entry name" value="SIALIC ACID TRAP TRANSPORTER PERMEASE PROTEIN SIAT-RELATED"/>
    <property type="match status" value="1"/>
</dbReference>
<feature type="transmembrane region" description="Helical" evidence="7">
    <location>
        <begin position="181"/>
        <end position="207"/>
    </location>
</feature>
<feature type="transmembrane region" description="Helical" evidence="7">
    <location>
        <begin position="401"/>
        <end position="429"/>
    </location>
</feature>
<keyword evidence="6 7" id="KW-0472">Membrane</keyword>
<sequence>MDPLLVVGLGLAGMFLLIALHVPVGVAMGATGLVCFWLLDGDFNLAFSILKTETQGALSSLELAVIPLFLLMGGFATAAGMSTDLYRLAQSWLGHLRGGLALATIGACAGFGAVCGSSIATTATMTKVALPEMRARGYAARLAAGAIAGGGSLGMLIPPSILMVLYAILTEQSVLSMFAGAVVPGVLAVLLYMAAIAVHVRLFPAAAPRSERQPWRDRLQASARSWRVVALAFVVSAGIYGGAFTVSEAAAVGGALAFLFYLVGRGRSRASLLEVLGDTAGTTAMLFVVIIGASTMSYFVTISGAPGAIVDWIRDLGLPPLGVIAILAVMFVFLGSVFDTTAGMVITLPFVYPLILELGYDPIWWGLVMIVLIEVGMITPPIGLNVFVLHGMAPDLPLGEIFRGIVPFLIADILRLVLLILFPQLVLWLPGLLGLGSYY</sequence>
<dbReference type="Pfam" id="PF06808">
    <property type="entry name" value="DctM"/>
    <property type="match status" value="1"/>
</dbReference>
<dbReference type="EMBL" id="JBHRTR010000028">
    <property type="protein sequence ID" value="MFC3228586.1"/>
    <property type="molecule type" value="Genomic_DNA"/>
</dbReference>
<comment type="function">
    <text evidence="7">Part of the tripartite ATP-independent periplasmic (TRAP) transport system.</text>
</comment>
<keyword evidence="2" id="KW-1003">Cell membrane</keyword>
<organism evidence="9 10">
    <name type="scientific">Marinibaculum pumilum</name>
    <dbReference type="NCBI Taxonomy" id="1766165"/>
    <lineage>
        <taxon>Bacteria</taxon>
        <taxon>Pseudomonadati</taxon>
        <taxon>Pseudomonadota</taxon>
        <taxon>Alphaproteobacteria</taxon>
        <taxon>Rhodospirillales</taxon>
        <taxon>Rhodospirillaceae</taxon>
        <taxon>Marinibaculum</taxon>
    </lineage>
</organism>
<dbReference type="RefSeq" id="WP_379901855.1">
    <property type="nucleotide sequence ID" value="NZ_JBHRTR010000028.1"/>
</dbReference>
<evidence type="ECO:0000256" key="6">
    <source>
        <dbReference type="ARBA" id="ARBA00023136"/>
    </source>
</evidence>
<evidence type="ECO:0000259" key="8">
    <source>
        <dbReference type="Pfam" id="PF06808"/>
    </source>
</evidence>
<comment type="similarity">
    <text evidence="7">Belongs to the TRAP transporter large permease family.</text>
</comment>
<keyword evidence="5 7" id="KW-1133">Transmembrane helix</keyword>
<dbReference type="PANTHER" id="PTHR33362:SF5">
    <property type="entry name" value="C4-DICARBOXYLATE TRAP TRANSPORTER LARGE PERMEASE PROTEIN DCTM"/>
    <property type="match status" value="1"/>
</dbReference>
<dbReference type="InterPro" id="IPR004681">
    <property type="entry name" value="TRAP_DctM"/>
</dbReference>
<evidence type="ECO:0000256" key="2">
    <source>
        <dbReference type="ARBA" id="ARBA00022475"/>
    </source>
</evidence>
<feature type="transmembrane region" description="Helical" evidence="7">
    <location>
        <begin position="100"/>
        <end position="121"/>
    </location>
</feature>
<evidence type="ECO:0000313" key="10">
    <source>
        <dbReference type="Proteomes" id="UP001595528"/>
    </source>
</evidence>
<gene>
    <name evidence="9" type="ORF">ACFOGJ_15180</name>
</gene>
<keyword evidence="7" id="KW-0813">Transport</keyword>
<feature type="transmembrane region" description="Helical" evidence="7">
    <location>
        <begin position="6"/>
        <end position="39"/>
    </location>
</feature>
<comment type="caution">
    <text evidence="7">Lacks conserved residue(s) required for the propagation of feature annotation.</text>
</comment>
<feature type="transmembrane region" description="Helical" evidence="7">
    <location>
        <begin position="142"/>
        <end position="169"/>
    </location>
</feature>
<evidence type="ECO:0000313" key="9">
    <source>
        <dbReference type="EMBL" id="MFC3228586.1"/>
    </source>
</evidence>
<feature type="transmembrane region" description="Helical" evidence="7">
    <location>
        <begin position="321"/>
        <end position="351"/>
    </location>
</feature>
<comment type="subcellular location">
    <subcellularLocation>
        <location evidence="1 7">Cell inner membrane</location>
        <topology evidence="1 7">Multi-pass membrane protein</topology>
    </subcellularLocation>
</comment>
<accession>A0ABV7L1P0</accession>
<feature type="transmembrane region" description="Helical" evidence="7">
    <location>
        <begin position="228"/>
        <end position="261"/>
    </location>
</feature>
<proteinExistence type="inferred from homology"/>
<evidence type="ECO:0000256" key="4">
    <source>
        <dbReference type="ARBA" id="ARBA00022692"/>
    </source>
</evidence>
<keyword evidence="3 7" id="KW-0997">Cell inner membrane</keyword>
<evidence type="ECO:0000256" key="5">
    <source>
        <dbReference type="ARBA" id="ARBA00022989"/>
    </source>
</evidence>
<protein>
    <recommendedName>
        <fullName evidence="7">TRAP transporter large permease protein</fullName>
    </recommendedName>
</protein>